<dbReference type="Pfam" id="PF05990">
    <property type="entry name" value="DUF900"/>
    <property type="match status" value="1"/>
</dbReference>
<dbReference type="SUPFAM" id="SSF53474">
    <property type="entry name" value="alpha/beta-Hydrolases"/>
    <property type="match status" value="1"/>
</dbReference>
<reference evidence="1" key="1">
    <citation type="submission" date="2023-10" db="EMBL/GenBank/DDBJ databases">
        <authorList>
            <person name="Chen Y."/>
            <person name="Shah S."/>
            <person name="Dougan E. K."/>
            <person name="Thang M."/>
            <person name="Chan C."/>
        </authorList>
    </citation>
    <scope>NUCLEOTIDE SEQUENCE [LARGE SCALE GENOMIC DNA]</scope>
</reference>
<dbReference type="PANTHER" id="PTHR36513">
    <property type="entry name" value="ABC TRANSMEMBRANE TYPE-1 DOMAIN-CONTAINING PROTEIN"/>
    <property type="match status" value="1"/>
</dbReference>
<keyword evidence="2" id="KW-1185">Reference proteome</keyword>
<evidence type="ECO:0008006" key="3">
    <source>
        <dbReference type="Google" id="ProtNLM"/>
    </source>
</evidence>
<feature type="non-terminal residue" evidence="1">
    <location>
        <position position="1"/>
    </location>
</feature>
<comment type="caution">
    <text evidence="1">The sequence shown here is derived from an EMBL/GenBank/DDBJ whole genome shotgun (WGS) entry which is preliminary data.</text>
</comment>
<dbReference type="InterPro" id="IPR029058">
    <property type="entry name" value="AB_hydrolase_fold"/>
</dbReference>
<dbReference type="InterPro" id="IPR010297">
    <property type="entry name" value="DUF900_hydrolase"/>
</dbReference>
<proteinExistence type="predicted"/>
<sequence>DGRVLPRRVHDRPLGARRARGPSTFASREHGTGAQFANLRLGFCTARAEQSTGSTALLPRSLPEPRIGGAGVECSTAGGFFSDLPRVDLLRDFGGLGCVGQALAWVQEGRARAALPSISLHVVDDLAAGPEVLGRQASWGSSLGEGGGAAASSAAESSRLLEPCCRRASVPVHVARGRGYALASQLPAAVAALVFVHGFNASLGDGLTRLGWAAGQIVSYYQVKAAVPECARDLAPFVEALAAQGIERVHLMIHSMGARVLLAAWPQLTRVFRRLRAFDPDRCELRERSGPADQPSPRARSPVLGTLTLVNADVSRARALEVLPEMVEFAERVTLYSDAHDVALWGSSLLSREPTLGRFPEPVSCSHGQRQYGAEHIDVIDCTSMEQNVHAVRHNYYCFNVQILEDLVDLIQSGAPARLRTSRLVSKGIGNVFSFLCPPAFLRE</sequence>
<protein>
    <recommendedName>
        <fullName evidence="3">GPI inositol-deacylase</fullName>
    </recommendedName>
</protein>
<dbReference type="EMBL" id="CAUYUJ010015501">
    <property type="protein sequence ID" value="CAK0854782.1"/>
    <property type="molecule type" value="Genomic_DNA"/>
</dbReference>
<evidence type="ECO:0000313" key="2">
    <source>
        <dbReference type="Proteomes" id="UP001189429"/>
    </source>
</evidence>
<dbReference type="Proteomes" id="UP001189429">
    <property type="component" value="Unassembled WGS sequence"/>
</dbReference>
<evidence type="ECO:0000313" key="1">
    <source>
        <dbReference type="EMBL" id="CAK0854782.1"/>
    </source>
</evidence>
<dbReference type="PANTHER" id="PTHR36513:SF1">
    <property type="entry name" value="TRANSMEMBRANE PROTEIN"/>
    <property type="match status" value="1"/>
</dbReference>
<dbReference type="Gene3D" id="3.40.50.1820">
    <property type="entry name" value="alpha/beta hydrolase"/>
    <property type="match status" value="1"/>
</dbReference>
<accession>A0ABN9U6Z0</accession>
<gene>
    <name evidence="1" type="ORF">PCOR1329_LOCUS45742</name>
</gene>
<name>A0ABN9U6Z0_9DINO</name>
<organism evidence="1 2">
    <name type="scientific">Prorocentrum cordatum</name>
    <dbReference type="NCBI Taxonomy" id="2364126"/>
    <lineage>
        <taxon>Eukaryota</taxon>
        <taxon>Sar</taxon>
        <taxon>Alveolata</taxon>
        <taxon>Dinophyceae</taxon>
        <taxon>Prorocentrales</taxon>
        <taxon>Prorocentraceae</taxon>
        <taxon>Prorocentrum</taxon>
    </lineage>
</organism>